<proteinExistence type="predicted"/>
<dbReference type="Gene3D" id="3.60.21.10">
    <property type="match status" value="1"/>
</dbReference>
<dbReference type="Proteomes" id="UP000606008">
    <property type="component" value="Unassembled WGS sequence"/>
</dbReference>
<dbReference type="SUPFAM" id="SSF56300">
    <property type="entry name" value="Metallo-dependent phosphatases"/>
    <property type="match status" value="1"/>
</dbReference>
<reference evidence="3" key="1">
    <citation type="submission" date="2019-09" db="EMBL/GenBank/DDBJ databases">
        <authorList>
            <person name="Jung D.-H."/>
        </authorList>
    </citation>
    <scope>NUCLEOTIDE SEQUENCE [LARGE SCALE GENOMIC DNA]</scope>
    <source>
        <strain evidence="3">JA-25</strain>
    </source>
</reference>
<dbReference type="InterPro" id="IPR004843">
    <property type="entry name" value="Calcineurin-like_PHP"/>
</dbReference>
<accession>A0ABX0QCW8</accession>
<reference evidence="3" key="2">
    <citation type="submission" date="2023-07" db="EMBL/GenBank/DDBJ databases">
        <authorList>
            <person name="Jung D.-H."/>
        </authorList>
    </citation>
    <scope>NUCLEOTIDE SEQUENCE [LARGE SCALE GENOMIC DNA]</scope>
    <source>
        <strain evidence="3">JA-25</strain>
    </source>
</reference>
<protein>
    <submittedName>
        <fullName evidence="2">Metallophosphoesterase</fullName>
    </submittedName>
</protein>
<dbReference type="Pfam" id="PF00149">
    <property type="entry name" value="Metallophos"/>
    <property type="match status" value="1"/>
</dbReference>
<keyword evidence="3" id="KW-1185">Reference proteome</keyword>
<organism evidence="2 3">
    <name type="scientific">Fibrivirga algicola</name>
    <dbReference type="NCBI Taxonomy" id="2950420"/>
    <lineage>
        <taxon>Bacteria</taxon>
        <taxon>Pseudomonadati</taxon>
        <taxon>Bacteroidota</taxon>
        <taxon>Cytophagia</taxon>
        <taxon>Cytophagales</taxon>
        <taxon>Spirosomataceae</taxon>
        <taxon>Fibrivirga</taxon>
    </lineage>
</organism>
<evidence type="ECO:0000313" key="3">
    <source>
        <dbReference type="Proteomes" id="UP000606008"/>
    </source>
</evidence>
<evidence type="ECO:0000259" key="1">
    <source>
        <dbReference type="Pfam" id="PF00149"/>
    </source>
</evidence>
<gene>
    <name evidence="2" type="ORF">F7231_01285</name>
</gene>
<comment type="caution">
    <text evidence="2">The sequence shown here is derived from an EMBL/GenBank/DDBJ whole genome shotgun (WGS) entry which is preliminary data.</text>
</comment>
<dbReference type="InterPro" id="IPR029052">
    <property type="entry name" value="Metallo-depent_PP-like"/>
</dbReference>
<dbReference type="EMBL" id="WAEL01000001">
    <property type="protein sequence ID" value="NID08792.1"/>
    <property type="molecule type" value="Genomic_DNA"/>
</dbReference>
<feature type="domain" description="Calcineurin-like phosphoesterase" evidence="1">
    <location>
        <begin position="32"/>
        <end position="158"/>
    </location>
</feature>
<name>A0ABX0QCW8_9BACT</name>
<evidence type="ECO:0000313" key="2">
    <source>
        <dbReference type="EMBL" id="NID08792.1"/>
    </source>
</evidence>
<sequence length="276" mass="31793">MNNENIGTLRRASAQKMLFSADYTLSMHKQAVFIGDVHGRHHWQSVVKTWLDHADLIVFLGDYLDTHDPRMTSERINANFRAIIKLKQQHPDKIRLHLGNHDFYYFYNNPLYIGSGYREDIADEWHDLLQKNRDLFRLASRFDQTLASHAGFTNWWIKQFQHTYEKKMRHPLDMNDLVPALNTCLKTVSPDQFTNLIATVGLKRGGFSPSGGPIWCDQRELQADPLVGFNQTVGHTPQQGGRYTQTLASGGEWLTFNDLGESLITQPFVLLYENAD</sequence>